<dbReference type="AlphaFoldDB" id="A0A4U5MQV2"/>
<reference evidence="2 3" key="2">
    <citation type="journal article" date="2015" name="Genome Biol.">
        <title>Comparative genomics of Steinernema reveals deeply conserved gene regulatory networks.</title>
        <authorList>
            <person name="Dillman A.R."/>
            <person name="Macchietto M."/>
            <person name="Porter C.F."/>
            <person name="Rogers A."/>
            <person name="Williams B."/>
            <person name="Antoshechkin I."/>
            <person name="Lee M.M."/>
            <person name="Goodwin Z."/>
            <person name="Lu X."/>
            <person name="Lewis E.E."/>
            <person name="Goodrich-Blair H."/>
            <person name="Stock S.P."/>
            <person name="Adams B.J."/>
            <person name="Sternberg P.W."/>
            <person name="Mortazavi A."/>
        </authorList>
    </citation>
    <scope>NUCLEOTIDE SEQUENCE [LARGE SCALE GENOMIC DNA]</scope>
    <source>
        <strain evidence="2 3">ALL</strain>
    </source>
</reference>
<evidence type="ECO:0000313" key="3">
    <source>
        <dbReference type="Proteomes" id="UP000298663"/>
    </source>
</evidence>
<evidence type="ECO:0000313" key="2">
    <source>
        <dbReference type="EMBL" id="TKR72027.1"/>
    </source>
</evidence>
<dbReference type="EMBL" id="AZBU02000006">
    <property type="protein sequence ID" value="TKR72027.1"/>
    <property type="molecule type" value="Genomic_DNA"/>
</dbReference>
<organism evidence="2 3">
    <name type="scientific">Steinernema carpocapsae</name>
    <name type="common">Entomopathogenic nematode</name>
    <dbReference type="NCBI Taxonomy" id="34508"/>
    <lineage>
        <taxon>Eukaryota</taxon>
        <taxon>Metazoa</taxon>
        <taxon>Ecdysozoa</taxon>
        <taxon>Nematoda</taxon>
        <taxon>Chromadorea</taxon>
        <taxon>Rhabditida</taxon>
        <taxon>Tylenchina</taxon>
        <taxon>Panagrolaimomorpha</taxon>
        <taxon>Strongyloidoidea</taxon>
        <taxon>Steinernematidae</taxon>
        <taxon>Steinernema</taxon>
    </lineage>
</organism>
<keyword evidence="3" id="KW-1185">Reference proteome</keyword>
<dbReference type="Gene3D" id="2.40.70.10">
    <property type="entry name" value="Acid Proteases"/>
    <property type="match status" value="1"/>
</dbReference>
<dbReference type="InterPro" id="IPR021109">
    <property type="entry name" value="Peptidase_aspartic_dom_sf"/>
</dbReference>
<name>A0A4U5MQV2_STECR</name>
<protein>
    <submittedName>
        <fullName evidence="2">Uncharacterized protein</fullName>
    </submittedName>
</protein>
<dbReference type="SUPFAM" id="SSF50630">
    <property type="entry name" value="Acid proteases"/>
    <property type="match status" value="1"/>
</dbReference>
<reference evidence="2" key="3">
    <citation type="journal article" date="2019" name="G3 (Bethesda)">
        <title>Hybrid Assembly of the Genome of the Entomopathogenic Nematode Steinernema carpocapsae Identifies the X-Chromosome.</title>
        <authorList>
            <person name="Serra L."/>
            <person name="Macchietto M."/>
            <person name="Macias-Munoz A."/>
            <person name="McGill C.J."/>
            <person name="Rodriguez I.M."/>
            <person name="Rodriguez B."/>
            <person name="Murad R."/>
            <person name="Mortazavi A."/>
        </authorList>
    </citation>
    <scope>NUCLEOTIDE SEQUENCE</scope>
    <source>
        <strain evidence="2">ALL</strain>
    </source>
</reference>
<comment type="caution">
    <text evidence="2">The sequence shown here is derived from an EMBL/GenBank/DDBJ whole genome shotgun (WGS) entry which is preliminary data.</text>
</comment>
<sequence length="120" mass="13824">MPFMRVSYGGYDMVVQCDAISDIATLCLAIKDRLYILLKKNFVVLVVFDQADGTPYHAEGWFRIALASYENPMTGHAWILGVPFIQSYCVVCDFGRERLRSEEKIIYHRIRKYCMTGGKK</sequence>
<dbReference type="Proteomes" id="UP000298663">
    <property type="component" value="Unassembled WGS sequence"/>
</dbReference>
<gene>
    <name evidence="1" type="ORF">L596_019545</name>
    <name evidence="2" type="ORF">L596_019550</name>
</gene>
<reference evidence="2" key="1">
    <citation type="submission" date="2013-11" db="EMBL/GenBank/DDBJ databases">
        <authorList>
            <person name="Sternberg P."/>
            <person name="Dillman A."/>
            <person name="Macchietto M."/>
        </authorList>
    </citation>
    <scope>NUCLEOTIDE SEQUENCE</scope>
    <source>
        <strain evidence="2">ALL</strain>
    </source>
</reference>
<dbReference type="EMBL" id="AZBU02000006">
    <property type="protein sequence ID" value="TKR72022.1"/>
    <property type="molecule type" value="Genomic_DNA"/>
</dbReference>
<accession>A0A4U5MQV2</accession>
<evidence type="ECO:0000313" key="1">
    <source>
        <dbReference type="EMBL" id="TKR72022.1"/>
    </source>
</evidence>
<proteinExistence type="predicted"/>